<accession>A0A6V8KKG0</accession>
<feature type="region of interest" description="Disordered" evidence="1">
    <location>
        <begin position="1"/>
        <end position="28"/>
    </location>
</feature>
<comment type="caution">
    <text evidence="2">The sequence shown here is derived from an EMBL/GenBank/DDBJ whole genome shotgun (WGS) entry which is preliminary data.</text>
</comment>
<gene>
    <name evidence="2" type="ORF">Phou_071580</name>
</gene>
<proteinExistence type="predicted"/>
<protein>
    <submittedName>
        <fullName evidence="2">Uncharacterized protein</fullName>
    </submittedName>
</protein>
<evidence type="ECO:0000313" key="2">
    <source>
        <dbReference type="EMBL" id="GFJ82978.1"/>
    </source>
</evidence>
<reference evidence="2 3" key="1">
    <citation type="submission" date="2020-03" db="EMBL/GenBank/DDBJ databases">
        <title>Whole genome shotgun sequence of Phytohabitans houttuyneae NBRC 108639.</title>
        <authorList>
            <person name="Komaki H."/>
            <person name="Tamura T."/>
        </authorList>
    </citation>
    <scope>NUCLEOTIDE SEQUENCE [LARGE SCALE GENOMIC DNA]</scope>
    <source>
        <strain evidence="2 3">NBRC 108639</strain>
    </source>
</reference>
<evidence type="ECO:0000256" key="1">
    <source>
        <dbReference type="SAM" id="MobiDB-lite"/>
    </source>
</evidence>
<evidence type="ECO:0000313" key="3">
    <source>
        <dbReference type="Proteomes" id="UP000482800"/>
    </source>
</evidence>
<organism evidence="2 3">
    <name type="scientific">Phytohabitans houttuyneae</name>
    <dbReference type="NCBI Taxonomy" id="1076126"/>
    <lineage>
        <taxon>Bacteria</taxon>
        <taxon>Bacillati</taxon>
        <taxon>Actinomycetota</taxon>
        <taxon>Actinomycetes</taxon>
        <taxon>Micromonosporales</taxon>
        <taxon>Micromonosporaceae</taxon>
    </lineage>
</organism>
<dbReference type="EMBL" id="BLPF01000002">
    <property type="protein sequence ID" value="GFJ82978.1"/>
    <property type="molecule type" value="Genomic_DNA"/>
</dbReference>
<dbReference type="Proteomes" id="UP000482800">
    <property type="component" value="Unassembled WGS sequence"/>
</dbReference>
<name>A0A6V8KKG0_9ACTN</name>
<sequence length="110" mass="11838">MSWEDAGSCRTASQSNSPKVEVPRANHDPAADAMITRHAMVVWPGAVVARHTMVARQTLWTRWRRCARHGGAVDADGGAVDAMLALWMRVRGAVDADGRAVDAMAVLCTP</sequence>
<keyword evidence="3" id="KW-1185">Reference proteome</keyword>
<dbReference type="AlphaFoldDB" id="A0A6V8KKG0"/>
<reference evidence="2 3" key="2">
    <citation type="submission" date="2020-03" db="EMBL/GenBank/DDBJ databases">
        <authorList>
            <person name="Ichikawa N."/>
            <person name="Kimura A."/>
            <person name="Kitahashi Y."/>
            <person name="Uohara A."/>
        </authorList>
    </citation>
    <scope>NUCLEOTIDE SEQUENCE [LARGE SCALE GENOMIC DNA]</scope>
    <source>
        <strain evidence="2 3">NBRC 108639</strain>
    </source>
</reference>